<accession>A0A0A9B8F5</accession>
<protein>
    <submittedName>
        <fullName evidence="1">Uncharacterized protein</fullName>
    </submittedName>
</protein>
<reference evidence="1" key="1">
    <citation type="submission" date="2014-09" db="EMBL/GenBank/DDBJ databases">
        <authorList>
            <person name="Magalhaes I.L.F."/>
            <person name="Oliveira U."/>
            <person name="Santos F.R."/>
            <person name="Vidigal T.H.D.A."/>
            <person name="Brescovit A.D."/>
            <person name="Santos A.J."/>
        </authorList>
    </citation>
    <scope>NUCLEOTIDE SEQUENCE</scope>
    <source>
        <tissue evidence="1">Shoot tissue taken approximately 20 cm above the soil surface</tissue>
    </source>
</reference>
<sequence>MTNGSRNHSGSPAPHELYYLNAGGTIWTGNCYVLMI</sequence>
<name>A0A0A9B8F5_ARUDO</name>
<organism evidence="1">
    <name type="scientific">Arundo donax</name>
    <name type="common">Giant reed</name>
    <name type="synonym">Donax arundinaceus</name>
    <dbReference type="NCBI Taxonomy" id="35708"/>
    <lineage>
        <taxon>Eukaryota</taxon>
        <taxon>Viridiplantae</taxon>
        <taxon>Streptophyta</taxon>
        <taxon>Embryophyta</taxon>
        <taxon>Tracheophyta</taxon>
        <taxon>Spermatophyta</taxon>
        <taxon>Magnoliopsida</taxon>
        <taxon>Liliopsida</taxon>
        <taxon>Poales</taxon>
        <taxon>Poaceae</taxon>
        <taxon>PACMAD clade</taxon>
        <taxon>Arundinoideae</taxon>
        <taxon>Arundineae</taxon>
        <taxon>Arundo</taxon>
    </lineage>
</organism>
<dbReference type="AlphaFoldDB" id="A0A0A9B8F5"/>
<evidence type="ECO:0000313" key="1">
    <source>
        <dbReference type="EMBL" id="JAD58458.1"/>
    </source>
</evidence>
<dbReference type="EMBL" id="GBRH01239437">
    <property type="protein sequence ID" value="JAD58458.1"/>
    <property type="molecule type" value="Transcribed_RNA"/>
</dbReference>
<proteinExistence type="predicted"/>
<reference evidence="1" key="2">
    <citation type="journal article" date="2015" name="Data Brief">
        <title>Shoot transcriptome of the giant reed, Arundo donax.</title>
        <authorList>
            <person name="Barrero R.A."/>
            <person name="Guerrero F.D."/>
            <person name="Moolhuijzen P."/>
            <person name="Goolsby J.A."/>
            <person name="Tidwell J."/>
            <person name="Bellgard S.E."/>
            <person name="Bellgard M.I."/>
        </authorList>
    </citation>
    <scope>NUCLEOTIDE SEQUENCE</scope>
    <source>
        <tissue evidence="1">Shoot tissue taken approximately 20 cm above the soil surface</tissue>
    </source>
</reference>